<evidence type="ECO:0000256" key="1">
    <source>
        <dbReference type="SAM" id="MobiDB-lite"/>
    </source>
</evidence>
<accession>A0A0F9ITN9</accession>
<proteinExistence type="predicted"/>
<dbReference type="EMBL" id="LAZR01018234">
    <property type="protein sequence ID" value="KKL97160.1"/>
    <property type="molecule type" value="Genomic_DNA"/>
</dbReference>
<feature type="compositionally biased region" description="Basic and acidic residues" evidence="1">
    <location>
        <begin position="58"/>
        <end position="67"/>
    </location>
</feature>
<sequence length="146" mass="16687">WLLVGADRYREMGHRLYGRRVHRFRPCQLLPLVRPHGGRDRDTNLSPDMDADAAGLPDMRRGGEAHSRDTRLVRRHAVAAAPIPDKEIAVMEVEDFAVPIHTLSDGREFITEMSVFQCPEIGDFVKRFSNYWAYDLALCGWTGPIR</sequence>
<name>A0A0F9ITN9_9ZZZZ</name>
<protein>
    <submittedName>
        <fullName evidence="2">Uncharacterized protein</fullName>
    </submittedName>
</protein>
<dbReference type="AlphaFoldDB" id="A0A0F9ITN9"/>
<organism evidence="2">
    <name type="scientific">marine sediment metagenome</name>
    <dbReference type="NCBI Taxonomy" id="412755"/>
    <lineage>
        <taxon>unclassified sequences</taxon>
        <taxon>metagenomes</taxon>
        <taxon>ecological metagenomes</taxon>
    </lineage>
</organism>
<reference evidence="2" key="1">
    <citation type="journal article" date="2015" name="Nature">
        <title>Complex archaea that bridge the gap between prokaryotes and eukaryotes.</title>
        <authorList>
            <person name="Spang A."/>
            <person name="Saw J.H."/>
            <person name="Jorgensen S.L."/>
            <person name="Zaremba-Niedzwiedzka K."/>
            <person name="Martijn J."/>
            <person name="Lind A.E."/>
            <person name="van Eijk R."/>
            <person name="Schleper C."/>
            <person name="Guy L."/>
            <person name="Ettema T.J."/>
        </authorList>
    </citation>
    <scope>NUCLEOTIDE SEQUENCE</scope>
</reference>
<evidence type="ECO:0000313" key="2">
    <source>
        <dbReference type="EMBL" id="KKL97160.1"/>
    </source>
</evidence>
<gene>
    <name evidence="2" type="ORF">LCGC14_1837300</name>
</gene>
<comment type="caution">
    <text evidence="2">The sequence shown here is derived from an EMBL/GenBank/DDBJ whole genome shotgun (WGS) entry which is preliminary data.</text>
</comment>
<feature type="region of interest" description="Disordered" evidence="1">
    <location>
        <begin position="36"/>
        <end position="67"/>
    </location>
</feature>
<feature type="non-terminal residue" evidence="2">
    <location>
        <position position="1"/>
    </location>
</feature>